<evidence type="ECO:0000313" key="4">
    <source>
        <dbReference type="Proteomes" id="UP001363010"/>
    </source>
</evidence>
<dbReference type="InterPro" id="IPR006076">
    <property type="entry name" value="FAD-dep_OxRdtase"/>
</dbReference>
<evidence type="ECO:0000259" key="2">
    <source>
        <dbReference type="Pfam" id="PF01266"/>
    </source>
</evidence>
<evidence type="ECO:0000313" key="3">
    <source>
        <dbReference type="EMBL" id="MEJ8823276.1"/>
    </source>
</evidence>
<keyword evidence="1 3" id="KW-0560">Oxidoreductase</keyword>
<dbReference type="Gene3D" id="3.30.9.10">
    <property type="entry name" value="D-Amino Acid Oxidase, subunit A, domain 2"/>
    <property type="match status" value="1"/>
</dbReference>
<comment type="caution">
    <text evidence="3">The sequence shown here is derived from an EMBL/GenBank/DDBJ whole genome shotgun (WGS) entry which is preliminary data.</text>
</comment>
<dbReference type="Proteomes" id="UP001363010">
    <property type="component" value="Unassembled WGS sequence"/>
</dbReference>
<dbReference type="SUPFAM" id="SSF51905">
    <property type="entry name" value="FAD/NAD(P)-binding domain"/>
    <property type="match status" value="1"/>
</dbReference>
<gene>
    <name evidence="3" type="ORF">WKW80_14725</name>
</gene>
<keyword evidence="4" id="KW-1185">Reference proteome</keyword>
<reference evidence="3 4" key="1">
    <citation type="submission" date="2024-03" db="EMBL/GenBank/DDBJ databases">
        <title>Novel species of the genus Variovorax.</title>
        <authorList>
            <person name="Liu Q."/>
            <person name="Xin Y.-H."/>
        </authorList>
    </citation>
    <scope>NUCLEOTIDE SEQUENCE [LARGE SCALE GENOMIC DNA]</scope>
    <source>
        <strain evidence="3 4">KACC 18501</strain>
    </source>
</reference>
<accession>A0ABU8VZM2</accession>
<dbReference type="RefSeq" id="WP_340364312.1">
    <property type="nucleotide sequence ID" value="NZ_JBBKZV010000007.1"/>
</dbReference>
<dbReference type="EC" id="1.-.-.-" evidence="3"/>
<evidence type="ECO:0000256" key="1">
    <source>
        <dbReference type="ARBA" id="ARBA00023002"/>
    </source>
</evidence>
<sequence length="381" mass="40689">MKPENAGLPMGSDVIVIGGGFHGTSSAFHLSRRGAKVTLLESDYCARHASGVNAGGVRTLGRHHAEVPLARASLELWHRLPELLGEDGTFVPSGQLQIAETPQELATLRSRVAELNALGFTHEVIVDAQQVREIAPRLAPHVVGGIWVEDDGHAVPYRVVTAFRQAAQRLGAQFHEATPAQTIERVGSQWQVTTPRGIFTAPWLVNAAGAWSGDFAAQAGDVVPMKPGGLMLMITQRVQHFIDPVLGAAGRPLSFKQFANGTVLIGGGLRCAADVVRRYGEVDFLKLPSSAKTVTDLFPHLAGINVVRAWAGVEAFMPDQIPVISLSRHAPQLVHAFGFSAHGFELGPIGGQIVSELVLDGHSTLPIAPFAVDRFAQASMH</sequence>
<name>A0ABU8VZM2_9BURK</name>
<dbReference type="EMBL" id="JBBKZV010000007">
    <property type="protein sequence ID" value="MEJ8823276.1"/>
    <property type="molecule type" value="Genomic_DNA"/>
</dbReference>
<organism evidence="3 4">
    <name type="scientific">Variovorax humicola</name>
    <dbReference type="NCBI Taxonomy" id="1769758"/>
    <lineage>
        <taxon>Bacteria</taxon>
        <taxon>Pseudomonadati</taxon>
        <taxon>Pseudomonadota</taxon>
        <taxon>Betaproteobacteria</taxon>
        <taxon>Burkholderiales</taxon>
        <taxon>Comamonadaceae</taxon>
        <taxon>Variovorax</taxon>
    </lineage>
</organism>
<feature type="domain" description="FAD dependent oxidoreductase" evidence="2">
    <location>
        <begin position="13"/>
        <end position="357"/>
    </location>
</feature>
<protein>
    <submittedName>
        <fullName evidence="3">FAD-binding oxidoreductase</fullName>
        <ecNumber evidence="3">1.-.-.-</ecNumber>
    </submittedName>
</protein>
<proteinExistence type="predicted"/>
<dbReference type="PANTHER" id="PTHR13847">
    <property type="entry name" value="SARCOSINE DEHYDROGENASE-RELATED"/>
    <property type="match status" value="1"/>
</dbReference>
<dbReference type="Gene3D" id="3.50.50.60">
    <property type="entry name" value="FAD/NAD(P)-binding domain"/>
    <property type="match status" value="1"/>
</dbReference>
<dbReference type="GO" id="GO:0016491">
    <property type="term" value="F:oxidoreductase activity"/>
    <property type="evidence" value="ECO:0007669"/>
    <property type="project" value="UniProtKB-KW"/>
</dbReference>
<dbReference type="InterPro" id="IPR036188">
    <property type="entry name" value="FAD/NAD-bd_sf"/>
</dbReference>
<dbReference type="Pfam" id="PF01266">
    <property type="entry name" value="DAO"/>
    <property type="match status" value="1"/>
</dbReference>